<dbReference type="STRING" id="883081.HMPREF9698_01303"/>
<reference evidence="2 3" key="1">
    <citation type="submission" date="2012-09" db="EMBL/GenBank/DDBJ databases">
        <title>The Genome Sequence of Alloiococcus otitis ATCC 51267.</title>
        <authorList>
            <consortium name="The Broad Institute Genome Sequencing Platform"/>
            <person name="Earl A."/>
            <person name="Ward D."/>
            <person name="Feldgarden M."/>
            <person name="Gevers D."/>
            <person name="Huys G."/>
            <person name="Walker B."/>
            <person name="Young S.K."/>
            <person name="Zeng Q."/>
            <person name="Gargeya S."/>
            <person name="Fitzgerald M."/>
            <person name="Haas B."/>
            <person name="Abouelleil A."/>
            <person name="Alvarado L."/>
            <person name="Arachchi H.M."/>
            <person name="Berlin A.M."/>
            <person name="Chapman S.B."/>
            <person name="Goldberg J."/>
            <person name="Griggs A."/>
            <person name="Gujja S."/>
            <person name="Hansen M."/>
            <person name="Howarth C."/>
            <person name="Imamovic A."/>
            <person name="Larimer J."/>
            <person name="McCowen C."/>
            <person name="Montmayeur A."/>
            <person name="Murphy C."/>
            <person name="Neiman D."/>
            <person name="Pearson M."/>
            <person name="Priest M."/>
            <person name="Roberts A."/>
            <person name="Saif S."/>
            <person name="Shea T."/>
            <person name="Sisk P."/>
            <person name="Sykes S."/>
            <person name="Wortman J."/>
            <person name="Nusbaum C."/>
            <person name="Birren B."/>
        </authorList>
    </citation>
    <scope>NUCLEOTIDE SEQUENCE [LARGE SCALE GENOMIC DNA]</scope>
    <source>
        <strain evidence="2 3">ATCC 51267</strain>
    </source>
</reference>
<keyword evidence="1" id="KW-1133">Transmembrane helix</keyword>
<evidence type="ECO:0000313" key="3">
    <source>
        <dbReference type="Proteomes" id="UP000009875"/>
    </source>
</evidence>
<dbReference type="RefSeq" id="WP_003778957.1">
    <property type="nucleotide sequence ID" value="NZ_JH992961.1"/>
</dbReference>
<dbReference type="Proteomes" id="UP000009875">
    <property type="component" value="Unassembled WGS sequence"/>
</dbReference>
<dbReference type="HOGENOM" id="CLU_786972_0_0_9"/>
<name>K9EQ14_9LACT</name>
<evidence type="ECO:0000313" key="2">
    <source>
        <dbReference type="EMBL" id="EKU92997.1"/>
    </source>
</evidence>
<keyword evidence="1" id="KW-0812">Transmembrane</keyword>
<sequence>MDVTLSEIKRFLKDHLKFITITTIIFTLVLAGLLTLVDGLSSSESSELENELEYDEVLEADSAYFQFYAEFEDGDLFTNGKLVEDYLKLNTINENVYKETNINIPEIEDRINEDYPEFDNEFTVVEVTRNSDSNIFTITVNLGNESNNLTLAEYYYDLLMEGNVDFLENKRLFSLVEPQLVSEVFEEEVLMETGLQITPVNVIKNTFIALIVSLVLAAGLALLKAIFGQKLDYSFAYNVEDEVEFLVYNPAKSNSQLLHSFISQPKDAKKIVLLEGYGNQEENNLSVDQVLQEIDTDKVLVLDSLTSLDQEGEFAEIDLIVQPYRTDRTWYQDQVELMGLYNIKMKVVQING</sequence>
<gene>
    <name evidence="2" type="ORF">HMPREF9698_01303</name>
</gene>
<proteinExistence type="predicted"/>
<feature type="transmembrane region" description="Helical" evidence="1">
    <location>
        <begin position="18"/>
        <end position="37"/>
    </location>
</feature>
<accession>K9EQ14</accession>
<dbReference type="eggNOG" id="ENOG5030MR2">
    <property type="taxonomic scope" value="Bacteria"/>
</dbReference>
<dbReference type="AlphaFoldDB" id="K9EQ14"/>
<protein>
    <submittedName>
        <fullName evidence="2">Uncharacterized protein</fullName>
    </submittedName>
</protein>
<dbReference type="EMBL" id="AGXA01000029">
    <property type="protein sequence ID" value="EKU92997.1"/>
    <property type="molecule type" value="Genomic_DNA"/>
</dbReference>
<comment type="caution">
    <text evidence="2">The sequence shown here is derived from an EMBL/GenBank/DDBJ whole genome shotgun (WGS) entry which is preliminary data.</text>
</comment>
<organism evidence="2 3">
    <name type="scientific">Alloiococcus otitis ATCC 51267</name>
    <dbReference type="NCBI Taxonomy" id="883081"/>
    <lineage>
        <taxon>Bacteria</taxon>
        <taxon>Bacillati</taxon>
        <taxon>Bacillota</taxon>
        <taxon>Bacilli</taxon>
        <taxon>Lactobacillales</taxon>
        <taxon>Carnobacteriaceae</taxon>
        <taxon>Alloiococcus</taxon>
    </lineage>
</organism>
<keyword evidence="3" id="KW-1185">Reference proteome</keyword>
<evidence type="ECO:0000256" key="1">
    <source>
        <dbReference type="SAM" id="Phobius"/>
    </source>
</evidence>
<keyword evidence="1" id="KW-0472">Membrane</keyword>
<feature type="transmembrane region" description="Helical" evidence="1">
    <location>
        <begin position="207"/>
        <end position="227"/>
    </location>
</feature>